<protein>
    <submittedName>
        <fullName evidence="1">Uncharacterized protein</fullName>
    </submittedName>
</protein>
<comment type="caution">
    <text evidence="1">The sequence shown here is derived from an EMBL/GenBank/DDBJ whole genome shotgun (WGS) entry which is preliminary data.</text>
</comment>
<accession>A0A1W9ZVB9</accession>
<name>A0A1W9ZVB9_MYCAN</name>
<dbReference type="AlphaFoldDB" id="A0A1W9ZVB9"/>
<dbReference type="OrthoDB" id="2613315at2"/>
<evidence type="ECO:0000313" key="1">
    <source>
        <dbReference type="EMBL" id="ORA21684.1"/>
    </source>
</evidence>
<sequence length="115" mass="12989">MSAISEHRTATGVDDDLELLGEQITALRELGQRDDEVSDEQIYDFSIRWGTALAGRLRRLAHYSALGLLDAADEVGFHTLRKELNEVSTLIDRFKLSRPRLATEVSPSRRHLRTA</sequence>
<dbReference type="RefSeq" id="WP_083113241.1">
    <property type="nucleotide sequence ID" value="NZ_JACKTS010000060.1"/>
</dbReference>
<evidence type="ECO:0000313" key="2">
    <source>
        <dbReference type="Proteomes" id="UP000192284"/>
    </source>
</evidence>
<organism evidence="1 2">
    <name type="scientific">Mycobacterium angelicum</name>
    <dbReference type="NCBI Taxonomy" id="470074"/>
    <lineage>
        <taxon>Bacteria</taxon>
        <taxon>Bacillati</taxon>
        <taxon>Actinomycetota</taxon>
        <taxon>Actinomycetes</taxon>
        <taxon>Mycobacteriales</taxon>
        <taxon>Mycobacteriaceae</taxon>
        <taxon>Mycobacterium</taxon>
    </lineage>
</organism>
<gene>
    <name evidence="1" type="ORF">BST12_11520</name>
</gene>
<proteinExistence type="predicted"/>
<dbReference type="EMBL" id="MVHE01000013">
    <property type="protein sequence ID" value="ORA21684.1"/>
    <property type="molecule type" value="Genomic_DNA"/>
</dbReference>
<dbReference type="Proteomes" id="UP000192284">
    <property type="component" value="Unassembled WGS sequence"/>
</dbReference>
<reference evidence="1 2" key="1">
    <citation type="submission" date="2017-02" db="EMBL/GenBank/DDBJ databases">
        <title>The new phylogeny of genus Mycobacterium.</title>
        <authorList>
            <person name="Tortoli E."/>
            <person name="Trovato A."/>
            <person name="Cirillo D.M."/>
        </authorList>
    </citation>
    <scope>NUCLEOTIDE SEQUENCE [LARGE SCALE GENOMIC DNA]</scope>
    <source>
        <strain evidence="1 2">DSM 45057</strain>
    </source>
</reference>
<keyword evidence="2" id="KW-1185">Reference proteome</keyword>